<keyword evidence="5" id="KW-1185">Reference proteome</keyword>
<dbReference type="AlphaFoldDB" id="A0A1W7CZF0"/>
<evidence type="ECO:0000256" key="3">
    <source>
        <dbReference type="ARBA" id="ARBA00071493"/>
    </source>
</evidence>
<evidence type="ECO:0000313" key="4">
    <source>
        <dbReference type="EMBL" id="ARQ70178.1"/>
    </source>
</evidence>
<reference evidence="4 5" key="1">
    <citation type="submission" date="2017-05" db="EMBL/GenBank/DDBJ databases">
        <title>Complete genome sequence of Streptomyces sp. SCSIO 03032 revealed the diverse biosynthetic pathways for its bioactive secondary metabolites.</title>
        <authorList>
            <person name="Ma L."/>
            <person name="Zhu Y."/>
            <person name="Zhang W."/>
            <person name="Zhang G."/>
            <person name="Tian X."/>
            <person name="Zhang S."/>
            <person name="Zhang C."/>
        </authorList>
    </citation>
    <scope>NUCLEOTIDE SEQUENCE [LARGE SCALE GENOMIC DNA]</scope>
    <source>
        <strain evidence="4 5">SCSIO 03032</strain>
    </source>
</reference>
<dbReference type="SUPFAM" id="SSF51735">
    <property type="entry name" value="NAD(P)-binding Rossmann-fold domains"/>
    <property type="match status" value="1"/>
</dbReference>
<dbReference type="Proteomes" id="UP000194218">
    <property type="component" value="Chromosome"/>
</dbReference>
<keyword evidence="2" id="KW-0560">Oxidoreductase</keyword>
<dbReference type="EMBL" id="CP021121">
    <property type="protein sequence ID" value="ARQ70178.1"/>
    <property type="molecule type" value="Genomic_DNA"/>
</dbReference>
<dbReference type="RefSeq" id="WP_086160032.1">
    <property type="nucleotide sequence ID" value="NZ_CP021121.1"/>
</dbReference>
<sequence>MTATRTPQRAVGSGFGYRSTAEEVVRGIDLTGRRAVVTGGYSGIGLETVRALSRAGASVIVPARRPENARKALAGVEGVEVGQADLADQGSVRAFAQEVVDSGREIDIVVAGAGVMACPETRVGPGWEAQFAINHLGHFALVNLLRPALVRRGARVVMVSSSGHQLTGIRWADVQFADGYDKWLAYGQAKTANVLFALHLDQLGREDGVRAFSLHPGSILTPLQRHLETAEMVDAGWIDEAGRPADPSFKTPEQGAATQVWAATSPLLAGLGGVYCEDCEVAPPAGPAPEGGGLVPGVAAHAADPEQAARLWELSAELTGVNAFASAGR</sequence>
<dbReference type="PRINTS" id="PR00081">
    <property type="entry name" value="GDHRDH"/>
</dbReference>
<evidence type="ECO:0000313" key="5">
    <source>
        <dbReference type="Proteomes" id="UP000194218"/>
    </source>
</evidence>
<name>A0A1W7CZF0_9ACTN</name>
<dbReference type="NCBIfam" id="NF004845">
    <property type="entry name" value="PRK06196.1"/>
    <property type="match status" value="1"/>
</dbReference>
<accession>A0A1W7CZF0</accession>
<dbReference type="FunFam" id="3.40.50.720:FF:000594">
    <property type="entry name" value="Short-chain oxidoreductase"/>
    <property type="match status" value="1"/>
</dbReference>
<dbReference type="InterPro" id="IPR036291">
    <property type="entry name" value="NAD(P)-bd_dom_sf"/>
</dbReference>
<dbReference type="PANTHER" id="PTHR24320:SF148">
    <property type="entry name" value="NAD(P)-BINDING ROSSMANN-FOLD SUPERFAMILY PROTEIN"/>
    <property type="match status" value="1"/>
</dbReference>
<protein>
    <recommendedName>
        <fullName evidence="3">Probable oxidoreductase</fullName>
    </recommendedName>
</protein>
<dbReference type="Pfam" id="PF00106">
    <property type="entry name" value="adh_short"/>
    <property type="match status" value="1"/>
</dbReference>
<dbReference type="Gene3D" id="3.40.50.720">
    <property type="entry name" value="NAD(P)-binding Rossmann-like Domain"/>
    <property type="match status" value="1"/>
</dbReference>
<gene>
    <name evidence="4" type="ORF">CAG99_16170</name>
</gene>
<evidence type="ECO:0000256" key="1">
    <source>
        <dbReference type="ARBA" id="ARBA00006484"/>
    </source>
</evidence>
<dbReference type="PANTHER" id="PTHR24320">
    <property type="entry name" value="RETINOL DEHYDROGENASE"/>
    <property type="match status" value="1"/>
</dbReference>
<dbReference type="InterPro" id="IPR002347">
    <property type="entry name" value="SDR_fam"/>
</dbReference>
<dbReference type="KEGG" id="smao:CAG99_16170"/>
<dbReference type="OrthoDB" id="4577644at2"/>
<evidence type="ECO:0000256" key="2">
    <source>
        <dbReference type="ARBA" id="ARBA00023002"/>
    </source>
</evidence>
<organism evidence="4 5">
    <name type="scientific">Streptomyces marincola</name>
    <dbReference type="NCBI Taxonomy" id="2878388"/>
    <lineage>
        <taxon>Bacteria</taxon>
        <taxon>Bacillati</taxon>
        <taxon>Actinomycetota</taxon>
        <taxon>Actinomycetes</taxon>
        <taxon>Kitasatosporales</taxon>
        <taxon>Streptomycetaceae</taxon>
        <taxon>Streptomyces</taxon>
    </lineage>
</organism>
<dbReference type="GO" id="GO:0016491">
    <property type="term" value="F:oxidoreductase activity"/>
    <property type="evidence" value="ECO:0007669"/>
    <property type="project" value="UniProtKB-KW"/>
</dbReference>
<comment type="similarity">
    <text evidence="1">Belongs to the short-chain dehydrogenases/reductases (SDR) family.</text>
</comment>
<proteinExistence type="inferred from homology"/>